<keyword evidence="1" id="KW-0812">Transmembrane</keyword>
<dbReference type="AlphaFoldDB" id="A0A0V7ZLB6"/>
<evidence type="ECO:0000313" key="2">
    <source>
        <dbReference type="EMBL" id="KST65341.1"/>
    </source>
</evidence>
<reference evidence="2 4" key="1">
    <citation type="journal article" date="2015" name="Genome Announc.">
        <title>Draft Genome of the Euendolithic (true boring) Cyanobacterium Mastigocoleus testarum strain BC008.</title>
        <authorList>
            <person name="Guida B.S."/>
            <person name="Garcia-Pichel F."/>
        </authorList>
    </citation>
    <scope>NUCLEOTIDE SEQUENCE [LARGE SCALE GENOMIC DNA]</scope>
    <source>
        <strain evidence="2 4">BC008</strain>
    </source>
</reference>
<gene>
    <name evidence="2" type="ORF">BC008_21335</name>
    <name evidence="3" type="ORF">BC008_21750</name>
</gene>
<name>A0A0V7ZLB6_9CYAN</name>
<feature type="transmembrane region" description="Helical" evidence="1">
    <location>
        <begin position="197"/>
        <end position="220"/>
    </location>
</feature>
<protein>
    <submittedName>
        <fullName evidence="2">Uncharacterized protein</fullName>
    </submittedName>
</protein>
<evidence type="ECO:0000256" key="1">
    <source>
        <dbReference type="SAM" id="Phobius"/>
    </source>
</evidence>
<proteinExistence type="predicted"/>
<keyword evidence="4" id="KW-1185">Reference proteome</keyword>
<sequence length="466" mass="53993">MAIIAAINLGFVLFDLSYVPWRTFYFRNLPKLTQVYDPVKGIEPHRDTQNYLQVVNRLQNQISNTGLQSSQVKATLEDLKNLSVEMIEENPFASASKSGTLEKIKNRMRAHIGDDSAKEAFRIFWSQEYLSKQSFTKEIGFFARNIKPLIASNYYRRIGENGEYIDRFWLYDLPIVLLFTLDLIVRSYFIKRRHSSFSWLNAILWHWYDAIFLIPAWRWLRIIPVAFRLDKAQLLKLHGLRRQIEQGIVANFAEEITQMVVIRVIDQTQQSIHNGDLTRWLKQSRSVNTYVDINNINEIEAISGIVVKATVHQVLPKIQPEIVALLRHSIDSALNQSPIYRNLHSLPGMGEMQTQLSEKLATEITTNLHKALVSAVEDPVAAQLSSRLIQRFGESLGDEIQRKKILTEIQSLLFDFLEEVKINYVQRLSQEDMEQILEKTRQLKNQVSVPAVVKQNSTLVEMRKIK</sequence>
<evidence type="ECO:0000313" key="3">
    <source>
        <dbReference type="EMBL" id="KST65606.1"/>
    </source>
</evidence>
<keyword evidence="1" id="KW-1133">Transmembrane helix</keyword>
<keyword evidence="1" id="KW-0472">Membrane</keyword>
<comment type="caution">
    <text evidence="2">The sequence shown here is derived from an EMBL/GenBank/DDBJ whole genome shotgun (WGS) entry which is preliminary data.</text>
</comment>
<organism evidence="2 4">
    <name type="scientific">Mastigocoleus testarum BC008</name>
    <dbReference type="NCBI Taxonomy" id="371196"/>
    <lineage>
        <taxon>Bacteria</taxon>
        <taxon>Bacillati</taxon>
        <taxon>Cyanobacteriota</taxon>
        <taxon>Cyanophyceae</taxon>
        <taxon>Nostocales</taxon>
        <taxon>Hapalosiphonaceae</taxon>
        <taxon>Mastigocoleus</taxon>
    </lineage>
</organism>
<dbReference type="EMBL" id="LMTZ01000106">
    <property type="protein sequence ID" value="KST65606.1"/>
    <property type="molecule type" value="Genomic_DNA"/>
</dbReference>
<dbReference type="EMBL" id="LMTZ01000109">
    <property type="protein sequence ID" value="KST65341.1"/>
    <property type="molecule type" value="Genomic_DNA"/>
</dbReference>
<dbReference type="Proteomes" id="UP000053372">
    <property type="component" value="Unassembled WGS sequence"/>
</dbReference>
<accession>A0A0V7ZLB6</accession>
<evidence type="ECO:0000313" key="4">
    <source>
        <dbReference type="Proteomes" id="UP000053372"/>
    </source>
</evidence>
<feature type="transmembrane region" description="Helical" evidence="1">
    <location>
        <begin position="168"/>
        <end position="185"/>
    </location>
</feature>